<gene>
    <name evidence="1" type="ORF">MANES_09G010700</name>
</gene>
<dbReference type="EMBL" id="CM004395">
    <property type="protein sequence ID" value="OAY40295.1"/>
    <property type="molecule type" value="Genomic_DNA"/>
</dbReference>
<dbReference type="Gene3D" id="3.90.226.10">
    <property type="entry name" value="2-enoyl-CoA Hydratase, Chain A, domain 1"/>
    <property type="match status" value="1"/>
</dbReference>
<name>A0A2C9V6R2_MANES</name>
<dbReference type="InterPro" id="IPR023562">
    <property type="entry name" value="ClpP/TepA"/>
</dbReference>
<dbReference type="Pfam" id="PF00574">
    <property type="entry name" value="CLP_protease"/>
    <property type="match status" value="1"/>
</dbReference>
<organism evidence="1">
    <name type="scientific">Manihot esculenta</name>
    <name type="common">Cassava</name>
    <name type="synonym">Jatropha manihot</name>
    <dbReference type="NCBI Taxonomy" id="3983"/>
    <lineage>
        <taxon>Eukaryota</taxon>
        <taxon>Viridiplantae</taxon>
        <taxon>Streptophyta</taxon>
        <taxon>Embryophyta</taxon>
        <taxon>Tracheophyta</taxon>
        <taxon>Spermatophyta</taxon>
        <taxon>Magnoliopsida</taxon>
        <taxon>eudicotyledons</taxon>
        <taxon>Gunneridae</taxon>
        <taxon>Pentapetalae</taxon>
        <taxon>rosids</taxon>
        <taxon>fabids</taxon>
        <taxon>Malpighiales</taxon>
        <taxon>Euphorbiaceae</taxon>
        <taxon>Crotonoideae</taxon>
        <taxon>Manihoteae</taxon>
        <taxon>Manihot</taxon>
    </lineage>
</organism>
<proteinExistence type="predicted"/>
<accession>A0A2C9V6R2</accession>
<dbReference type="STRING" id="3983.A0A2C9V6R2"/>
<reference evidence="1" key="1">
    <citation type="submission" date="2016-02" db="EMBL/GenBank/DDBJ databases">
        <title>WGS assembly of Manihot esculenta.</title>
        <authorList>
            <person name="Bredeson J.V."/>
            <person name="Prochnik S.E."/>
            <person name="Lyons J.B."/>
            <person name="Schmutz J."/>
            <person name="Grimwood J."/>
            <person name="Vrebalov J."/>
            <person name="Bart R.S."/>
            <person name="Amuge T."/>
            <person name="Ferguson M.E."/>
            <person name="Green R."/>
            <person name="Putnam N."/>
            <person name="Stites J."/>
            <person name="Rounsley S."/>
            <person name="Rokhsar D.S."/>
        </authorList>
    </citation>
    <scope>NUCLEOTIDE SEQUENCE [LARGE SCALE GENOMIC DNA]</scope>
    <source>
        <tissue evidence="1">Leaf</tissue>
    </source>
</reference>
<evidence type="ECO:0000313" key="1">
    <source>
        <dbReference type="EMBL" id="OAY40295.1"/>
    </source>
</evidence>
<dbReference type="AlphaFoldDB" id="A0A2C9V6R2"/>
<sequence length="127" mass="13862">MLEVILYVGGSVFITKCIHYRVAYADSSGRNRHLQIHTVAVGAAACLILATGTKGRRFYDATAKAMIQQPKVPSSGLMPAINVLIRSKEVVMLFAVERCTKSSWIKLDRVILSTHVEGDILEGCTAL</sequence>
<protein>
    <submittedName>
        <fullName evidence="1">Uncharacterized protein</fullName>
    </submittedName>
</protein>